<evidence type="ECO:0000256" key="6">
    <source>
        <dbReference type="SAM" id="MobiDB-lite"/>
    </source>
</evidence>
<dbReference type="Gene3D" id="1.10.3730.20">
    <property type="match status" value="1"/>
</dbReference>
<dbReference type="Pfam" id="PF00892">
    <property type="entry name" value="EamA"/>
    <property type="match status" value="2"/>
</dbReference>
<dbReference type="GO" id="GO:0016020">
    <property type="term" value="C:membrane"/>
    <property type="evidence" value="ECO:0007669"/>
    <property type="project" value="UniProtKB-SubCell"/>
</dbReference>
<feature type="transmembrane region" description="Helical" evidence="7">
    <location>
        <begin position="242"/>
        <end position="263"/>
    </location>
</feature>
<dbReference type="PANTHER" id="PTHR32322">
    <property type="entry name" value="INNER MEMBRANE TRANSPORTER"/>
    <property type="match status" value="1"/>
</dbReference>
<evidence type="ECO:0000256" key="7">
    <source>
        <dbReference type="SAM" id="Phobius"/>
    </source>
</evidence>
<feature type="transmembrane region" description="Helical" evidence="7">
    <location>
        <begin position="182"/>
        <end position="200"/>
    </location>
</feature>
<dbReference type="InterPro" id="IPR050638">
    <property type="entry name" value="AA-Vitamin_Transporters"/>
</dbReference>
<feature type="region of interest" description="Disordered" evidence="6">
    <location>
        <begin position="1"/>
        <end position="20"/>
    </location>
</feature>
<dbReference type="AlphaFoldDB" id="A0A2Z6IA52"/>
<evidence type="ECO:0000256" key="2">
    <source>
        <dbReference type="ARBA" id="ARBA00007362"/>
    </source>
</evidence>
<dbReference type="OrthoDB" id="9153900at2"/>
<feature type="transmembrane region" description="Helical" evidence="7">
    <location>
        <begin position="212"/>
        <end position="230"/>
    </location>
</feature>
<dbReference type="RefSeq" id="WP_120176880.1">
    <property type="nucleotide sequence ID" value="NZ_AP018786.1"/>
</dbReference>
<dbReference type="PANTHER" id="PTHR32322:SF2">
    <property type="entry name" value="EAMA DOMAIN-CONTAINING PROTEIN"/>
    <property type="match status" value="1"/>
</dbReference>
<dbReference type="Proteomes" id="UP000271003">
    <property type="component" value="Chromosome"/>
</dbReference>
<feature type="transmembrane region" description="Helical" evidence="7">
    <location>
        <begin position="66"/>
        <end position="86"/>
    </location>
</feature>
<evidence type="ECO:0000259" key="8">
    <source>
        <dbReference type="Pfam" id="PF00892"/>
    </source>
</evidence>
<keyword evidence="3 7" id="KW-0812">Transmembrane</keyword>
<keyword evidence="4 7" id="KW-1133">Transmembrane helix</keyword>
<feature type="transmembrane region" description="Helical" evidence="7">
    <location>
        <begin position="98"/>
        <end position="118"/>
    </location>
</feature>
<reference evidence="9 10" key="1">
    <citation type="journal article" date="2018" name="Int. J. Syst. Evol. Microbiol.">
        <title>Mesosutterella multiformis gen. nov., sp. nov., a member of the family Sutterellaceae and Sutterella megalosphaeroides sp. nov., isolated from human faeces.</title>
        <authorList>
            <person name="Sakamoto M."/>
            <person name="Ikeyama N."/>
            <person name="Kunihiro T."/>
            <person name="Iino T."/>
            <person name="Yuki M."/>
            <person name="Ohkuma M."/>
        </authorList>
    </citation>
    <scope>NUCLEOTIDE SEQUENCE [LARGE SCALE GENOMIC DNA]</scope>
    <source>
        <strain evidence="9 10">6FBBBH3</strain>
    </source>
</reference>
<keyword evidence="5 7" id="KW-0472">Membrane</keyword>
<dbReference type="InterPro" id="IPR037185">
    <property type="entry name" value="EmrE-like"/>
</dbReference>
<protein>
    <submittedName>
        <fullName evidence="9">Membrane protein</fullName>
    </submittedName>
</protein>
<name>A0A2Z6IA52_9BURK</name>
<evidence type="ECO:0000313" key="9">
    <source>
        <dbReference type="EMBL" id="BBF23252.1"/>
    </source>
</evidence>
<comment type="similarity">
    <text evidence="2">Belongs to the EamA transporter family.</text>
</comment>
<evidence type="ECO:0000256" key="4">
    <source>
        <dbReference type="ARBA" id="ARBA00022989"/>
    </source>
</evidence>
<dbReference type="EMBL" id="AP018786">
    <property type="protein sequence ID" value="BBF23252.1"/>
    <property type="molecule type" value="Genomic_DNA"/>
</dbReference>
<evidence type="ECO:0000256" key="1">
    <source>
        <dbReference type="ARBA" id="ARBA00004141"/>
    </source>
</evidence>
<accession>A0A2Z6IA52</accession>
<dbReference type="InterPro" id="IPR000620">
    <property type="entry name" value="EamA_dom"/>
</dbReference>
<organism evidence="9 10">
    <name type="scientific">Sutterella megalosphaeroides</name>
    <dbReference type="NCBI Taxonomy" id="2494234"/>
    <lineage>
        <taxon>Bacteria</taxon>
        <taxon>Pseudomonadati</taxon>
        <taxon>Pseudomonadota</taxon>
        <taxon>Betaproteobacteria</taxon>
        <taxon>Burkholderiales</taxon>
        <taxon>Sutterellaceae</taxon>
        <taxon>Sutterella</taxon>
    </lineage>
</organism>
<keyword evidence="10" id="KW-1185">Reference proteome</keyword>
<evidence type="ECO:0000256" key="5">
    <source>
        <dbReference type="ARBA" id="ARBA00023136"/>
    </source>
</evidence>
<proteinExistence type="inferred from homology"/>
<comment type="subcellular location">
    <subcellularLocation>
        <location evidence="1">Membrane</location>
        <topology evidence="1">Multi-pass membrane protein</topology>
    </subcellularLocation>
</comment>
<dbReference type="SUPFAM" id="SSF103481">
    <property type="entry name" value="Multidrug resistance efflux transporter EmrE"/>
    <property type="match status" value="2"/>
</dbReference>
<gene>
    <name evidence="9" type="ORF">SUTMEG_11430</name>
</gene>
<evidence type="ECO:0000256" key="3">
    <source>
        <dbReference type="ARBA" id="ARBA00022692"/>
    </source>
</evidence>
<feature type="transmembrane region" description="Helical" evidence="7">
    <location>
        <begin position="300"/>
        <end position="320"/>
    </location>
</feature>
<feature type="transmembrane region" description="Helical" evidence="7">
    <location>
        <begin position="275"/>
        <end position="294"/>
    </location>
</feature>
<dbReference type="KEGG" id="sutt:SUTMEG_11430"/>
<feature type="domain" description="EamA" evidence="8">
    <location>
        <begin position="39"/>
        <end position="170"/>
    </location>
</feature>
<feature type="domain" description="EamA" evidence="8">
    <location>
        <begin position="182"/>
        <end position="315"/>
    </location>
</feature>
<feature type="transmembrane region" description="Helical" evidence="7">
    <location>
        <begin position="124"/>
        <end position="145"/>
    </location>
</feature>
<feature type="transmembrane region" description="Helical" evidence="7">
    <location>
        <begin position="40"/>
        <end position="60"/>
    </location>
</feature>
<evidence type="ECO:0000313" key="10">
    <source>
        <dbReference type="Proteomes" id="UP000271003"/>
    </source>
</evidence>
<sequence length="331" mass="34939">MSPSISSSAPVSSSAVGSAAGSTTGDTAPASLSSRLGAHALAFLVAVLFGLTFISTKWLYGFGMGPFAVLMWRSLLAYGFLLLIAPKNLWSGNLRDELRISALGIVSVTLYLGLQNLAIARAPASSVSVVASTAPLMTALLALVWLRAFRMHWKSGLGLCSAATGLCLVLFDSAAMQDLPLTGYWLALGSALGWGLYSMILRTVADRPILFVARKATGYGMMALLPFFLLEEPTEVSVLLEPVVIANLLFLAVGATALSFMLWHKAVRVLGTQGASPWLYASPLVTVTVGLAFFNESMSFVGLMGAAMILCGVYIAQTGLSKIAFEISRRA</sequence>